<dbReference type="InterPro" id="IPR019621">
    <property type="entry name" value="DUF2491"/>
</dbReference>
<accession>A0AA37T5E5</accession>
<gene>
    <name evidence="1" type="ORF">GCM10007877_29590</name>
</gene>
<comment type="caution">
    <text evidence="1">The sequence shown here is derived from an EMBL/GenBank/DDBJ whole genome shotgun (WGS) entry which is preliminary data.</text>
</comment>
<reference evidence="1 2" key="1">
    <citation type="journal article" date="2014" name="Int. J. Syst. Evol. Microbiol.">
        <title>Complete genome sequence of Corynebacterium casei LMG S-19264T (=DSM 44701T), isolated from a smear-ripened cheese.</title>
        <authorList>
            <consortium name="US DOE Joint Genome Institute (JGI-PGF)"/>
            <person name="Walter F."/>
            <person name="Albersmeier A."/>
            <person name="Kalinowski J."/>
            <person name="Ruckert C."/>
        </authorList>
    </citation>
    <scope>NUCLEOTIDE SEQUENCE [LARGE SCALE GENOMIC DNA]</scope>
    <source>
        <strain evidence="1 2">NBRC 110095</strain>
    </source>
</reference>
<organism evidence="1 2">
    <name type="scientific">Marinibactrum halimedae</name>
    <dbReference type="NCBI Taxonomy" id="1444977"/>
    <lineage>
        <taxon>Bacteria</taxon>
        <taxon>Pseudomonadati</taxon>
        <taxon>Pseudomonadota</taxon>
        <taxon>Gammaproteobacteria</taxon>
        <taxon>Cellvibrionales</taxon>
        <taxon>Cellvibrionaceae</taxon>
        <taxon>Marinibactrum</taxon>
    </lineage>
</organism>
<protein>
    <recommendedName>
        <fullName evidence="3">DUF2491 family protein</fullName>
    </recommendedName>
</protein>
<evidence type="ECO:0000313" key="1">
    <source>
        <dbReference type="EMBL" id="GLS27240.1"/>
    </source>
</evidence>
<keyword evidence="2" id="KW-1185">Reference proteome</keyword>
<evidence type="ECO:0000313" key="2">
    <source>
        <dbReference type="Proteomes" id="UP001156870"/>
    </source>
</evidence>
<dbReference type="EMBL" id="BSPD01000073">
    <property type="protein sequence ID" value="GLS27240.1"/>
    <property type="molecule type" value="Genomic_DNA"/>
</dbReference>
<evidence type="ECO:0008006" key="3">
    <source>
        <dbReference type="Google" id="ProtNLM"/>
    </source>
</evidence>
<dbReference type="RefSeq" id="WP_232593765.1">
    <property type="nucleotide sequence ID" value="NZ_BSPD01000073.1"/>
</dbReference>
<dbReference type="AlphaFoldDB" id="A0AA37T5E5"/>
<proteinExistence type="predicted"/>
<name>A0AA37T5E5_9GAMM</name>
<dbReference type="Pfam" id="PF10679">
    <property type="entry name" value="DUF2491"/>
    <property type="match status" value="1"/>
</dbReference>
<sequence>MFSKLFGKSSNEKPKMPTTPSILGLRIGCSFELDSLFVKLLSSELTTENISSTYIIHSAGIVDLGGSWIFRFYTDDDAFLQVVTEGGKEEEHVVDVKLFHYYDTLDVSNQHNWDELLNQKIGTETYTLNDQLYYRVWQTAGAYHQPVAMTEKTYDGEGDSSSTDQFTMLFERDIGNDNTETLFLSAEEIMDEQGQLSRCFVRSTGMTLTPAQITIHG</sequence>
<dbReference type="Proteomes" id="UP001156870">
    <property type="component" value="Unassembled WGS sequence"/>
</dbReference>